<dbReference type="Pfam" id="PF04471">
    <property type="entry name" value="Mrr_cat"/>
    <property type="match status" value="1"/>
</dbReference>
<keyword evidence="2" id="KW-0378">Hydrolase</keyword>
<organism evidence="2 3">
    <name type="scientific">Dokdonia genika</name>
    <dbReference type="NCBI Taxonomy" id="308113"/>
    <lineage>
        <taxon>Bacteria</taxon>
        <taxon>Pseudomonadati</taxon>
        <taxon>Bacteroidota</taxon>
        <taxon>Flavobacteriia</taxon>
        <taxon>Flavobacteriales</taxon>
        <taxon>Flavobacteriaceae</taxon>
        <taxon>Dokdonia</taxon>
    </lineage>
</organism>
<dbReference type="PANTHER" id="PTHR30015:SF6">
    <property type="entry name" value="SLL1429 PROTEIN"/>
    <property type="match status" value="1"/>
</dbReference>
<feature type="domain" description="Restriction endonuclease type IV Mrr" evidence="1">
    <location>
        <begin position="1"/>
        <end position="104"/>
    </location>
</feature>
<reference evidence="3" key="1">
    <citation type="journal article" date="2019" name="Int. J. Syst. Evol. Microbiol.">
        <title>The Global Catalogue of Microorganisms (GCM) 10K type strain sequencing project: providing services to taxonomists for standard genome sequencing and annotation.</title>
        <authorList>
            <consortium name="The Broad Institute Genomics Platform"/>
            <consortium name="The Broad Institute Genome Sequencing Center for Infectious Disease"/>
            <person name="Wu L."/>
            <person name="Ma J."/>
        </authorList>
    </citation>
    <scope>NUCLEOTIDE SEQUENCE [LARGE SCALE GENOMIC DNA]</scope>
    <source>
        <strain evidence="3">CGMCC 4.7427</strain>
    </source>
</reference>
<proteinExistence type="predicted"/>
<dbReference type="InterPro" id="IPR011856">
    <property type="entry name" value="tRNA_endonuc-like_dom_sf"/>
</dbReference>
<dbReference type="InterPro" id="IPR011335">
    <property type="entry name" value="Restrct_endonuc-II-like"/>
</dbReference>
<dbReference type="Proteomes" id="UP001595878">
    <property type="component" value="Unassembled WGS sequence"/>
</dbReference>
<keyword evidence="2" id="KW-0255">Endonuclease</keyword>
<sequence>MRPDEYEHIVAEHFESKGFKTQVSQYSNDYGVDVFATKGKIKIAIQAKMFGNSTRPINRQMIMELHGAKDYFDCTKAIMATNGRIIDNALKVAKKLKIEILEIPAIKTNFNSKSQKPNREFETIWEKDVIPLEGKTIKRADGKTNKIVSVDWSGIKRVTSNGKEQKIKIEIFKKTINHLLENGSITRKYINDEYQYRASSGIVLILANTSLFQLTTNPTGLKMK</sequence>
<comment type="caution">
    <text evidence="2">The sequence shown here is derived from an EMBL/GenBank/DDBJ whole genome shotgun (WGS) entry which is preliminary data.</text>
</comment>
<dbReference type="InterPro" id="IPR007560">
    <property type="entry name" value="Restrct_endonuc_IV_Mrr"/>
</dbReference>
<dbReference type="RefSeq" id="WP_380034967.1">
    <property type="nucleotide sequence ID" value="NZ_JBHSHB010000024.1"/>
</dbReference>
<dbReference type="InterPro" id="IPR052906">
    <property type="entry name" value="Type_IV_Methyl-Rstrct_Enzyme"/>
</dbReference>
<dbReference type="SUPFAM" id="SSF52980">
    <property type="entry name" value="Restriction endonuclease-like"/>
    <property type="match status" value="1"/>
</dbReference>
<name>A0ABV9LBZ0_9FLAO</name>
<evidence type="ECO:0000313" key="2">
    <source>
        <dbReference type="EMBL" id="MFC4691281.1"/>
    </source>
</evidence>
<evidence type="ECO:0000313" key="3">
    <source>
        <dbReference type="Proteomes" id="UP001595878"/>
    </source>
</evidence>
<gene>
    <name evidence="2" type="ORF">ACFO5T_12655</name>
</gene>
<dbReference type="PANTHER" id="PTHR30015">
    <property type="entry name" value="MRR RESTRICTION SYSTEM PROTEIN"/>
    <property type="match status" value="1"/>
</dbReference>
<accession>A0ABV9LBZ0</accession>
<dbReference type="GO" id="GO:0004519">
    <property type="term" value="F:endonuclease activity"/>
    <property type="evidence" value="ECO:0007669"/>
    <property type="project" value="UniProtKB-KW"/>
</dbReference>
<keyword evidence="2" id="KW-0540">Nuclease</keyword>
<protein>
    <submittedName>
        <fullName evidence="2">Restriction endonuclease</fullName>
    </submittedName>
</protein>
<evidence type="ECO:0000259" key="1">
    <source>
        <dbReference type="Pfam" id="PF04471"/>
    </source>
</evidence>
<dbReference type="EMBL" id="JBHSHB010000024">
    <property type="protein sequence ID" value="MFC4691281.1"/>
    <property type="molecule type" value="Genomic_DNA"/>
</dbReference>
<dbReference type="Gene3D" id="3.40.1350.10">
    <property type="match status" value="1"/>
</dbReference>
<keyword evidence="3" id="KW-1185">Reference proteome</keyword>